<dbReference type="AlphaFoldDB" id="L7CK80"/>
<evidence type="ECO:0000313" key="2">
    <source>
        <dbReference type="Proteomes" id="UP000010959"/>
    </source>
</evidence>
<organism evidence="1 2">
    <name type="scientific">Rhodopirellula baltica SWK14</name>
    <dbReference type="NCBI Taxonomy" id="993516"/>
    <lineage>
        <taxon>Bacteria</taxon>
        <taxon>Pseudomonadati</taxon>
        <taxon>Planctomycetota</taxon>
        <taxon>Planctomycetia</taxon>
        <taxon>Pirellulales</taxon>
        <taxon>Pirellulaceae</taxon>
        <taxon>Rhodopirellula</taxon>
    </lineage>
</organism>
<proteinExistence type="predicted"/>
<dbReference type="EMBL" id="AMWG01000043">
    <property type="protein sequence ID" value="ELP34017.1"/>
    <property type="molecule type" value="Genomic_DNA"/>
</dbReference>
<dbReference type="Proteomes" id="UP000010959">
    <property type="component" value="Unassembled WGS sequence"/>
</dbReference>
<gene>
    <name evidence="1" type="ORF">RBSWK_02153</name>
</gene>
<sequence length="41" mass="4329">MLDFGTAGTQTLGRREIIGAAARRLSNVRPTSNVPTSGNQN</sequence>
<reference evidence="1 2" key="1">
    <citation type="journal article" date="2013" name="Mar. Genomics">
        <title>Expression of sulfatases in Rhodopirellula baltica and the diversity of sulfatases in the genus Rhodopirellula.</title>
        <authorList>
            <person name="Wegner C.E."/>
            <person name="Richter-Heitmann T."/>
            <person name="Klindworth A."/>
            <person name="Klockow C."/>
            <person name="Richter M."/>
            <person name="Achstetter T."/>
            <person name="Glockner F.O."/>
            <person name="Harder J."/>
        </authorList>
    </citation>
    <scope>NUCLEOTIDE SEQUENCE [LARGE SCALE GENOMIC DNA]</scope>
    <source>
        <strain evidence="1 2">SWK14</strain>
    </source>
</reference>
<protein>
    <submittedName>
        <fullName evidence="1">Uncharacterized protein</fullName>
    </submittedName>
</protein>
<dbReference type="PATRIC" id="fig|993516.3.peg.2298"/>
<accession>L7CK80</accession>
<comment type="caution">
    <text evidence="1">The sequence shown here is derived from an EMBL/GenBank/DDBJ whole genome shotgun (WGS) entry which is preliminary data.</text>
</comment>
<evidence type="ECO:0000313" key="1">
    <source>
        <dbReference type="EMBL" id="ELP34017.1"/>
    </source>
</evidence>
<name>L7CK80_RHOBT</name>